<evidence type="ECO:0000259" key="7">
    <source>
        <dbReference type="PROSITE" id="PS51007"/>
    </source>
</evidence>
<dbReference type="Proteomes" id="UP000027647">
    <property type="component" value="Unassembled WGS sequence"/>
</dbReference>
<dbReference type="STRING" id="1044.EH31_08545"/>
<dbReference type="InterPro" id="IPR036909">
    <property type="entry name" value="Cyt_c-like_dom_sf"/>
</dbReference>
<keyword evidence="3 6" id="KW-0479">Metal-binding</keyword>
<dbReference type="PRINTS" id="PR00604">
    <property type="entry name" value="CYTCHRMECIAB"/>
</dbReference>
<dbReference type="SUPFAM" id="SSF46626">
    <property type="entry name" value="Cytochrome c"/>
    <property type="match status" value="1"/>
</dbReference>
<accession>A0A074M609</accession>
<dbReference type="Gene3D" id="1.10.760.10">
    <property type="entry name" value="Cytochrome c-like domain"/>
    <property type="match status" value="1"/>
</dbReference>
<dbReference type="PANTHER" id="PTHR11961">
    <property type="entry name" value="CYTOCHROME C"/>
    <property type="match status" value="1"/>
</dbReference>
<dbReference type="InterPro" id="IPR002327">
    <property type="entry name" value="Cyt_c_1A/1B"/>
</dbReference>
<evidence type="ECO:0000256" key="6">
    <source>
        <dbReference type="PROSITE-ProRule" id="PRU00433"/>
    </source>
</evidence>
<evidence type="ECO:0000313" key="9">
    <source>
        <dbReference type="Proteomes" id="UP000027647"/>
    </source>
</evidence>
<name>A0A074M609_ERYLO</name>
<dbReference type="GO" id="GO:0046872">
    <property type="term" value="F:metal ion binding"/>
    <property type="evidence" value="ECO:0007669"/>
    <property type="project" value="UniProtKB-KW"/>
</dbReference>
<feature type="domain" description="Cytochrome c" evidence="7">
    <location>
        <begin position="47"/>
        <end position="147"/>
    </location>
</feature>
<evidence type="ECO:0000256" key="4">
    <source>
        <dbReference type="ARBA" id="ARBA00022982"/>
    </source>
</evidence>
<evidence type="ECO:0000256" key="1">
    <source>
        <dbReference type="ARBA" id="ARBA00022448"/>
    </source>
</evidence>
<evidence type="ECO:0000256" key="2">
    <source>
        <dbReference type="ARBA" id="ARBA00022617"/>
    </source>
</evidence>
<dbReference type="Pfam" id="PF00034">
    <property type="entry name" value="Cytochrom_C"/>
    <property type="match status" value="1"/>
</dbReference>
<evidence type="ECO:0000256" key="5">
    <source>
        <dbReference type="ARBA" id="ARBA00023004"/>
    </source>
</evidence>
<protein>
    <recommendedName>
        <fullName evidence="7">Cytochrome c domain-containing protein</fullName>
    </recommendedName>
</protein>
<sequence length="148" mass="15287">MLAVCLLTVMVTACGSSQEPPQVVEQIVVRERGAPDVAQTASAGTLDLVALGEDAFQTCTGCHSVAPDGRSAAGPNLYGVMGRKAGGLEGYSFSDAFAASDITWDEASMDGFLADPQGYIPGSEMLVGAVPDEEQRKAIIAYLAAQSK</sequence>
<dbReference type="PROSITE" id="PS51007">
    <property type="entry name" value="CYTC"/>
    <property type="match status" value="1"/>
</dbReference>
<dbReference type="InterPro" id="IPR009056">
    <property type="entry name" value="Cyt_c-like_dom"/>
</dbReference>
<keyword evidence="2 6" id="KW-0349">Heme</keyword>
<gene>
    <name evidence="8" type="ORF">EH31_08545</name>
</gene>
<evidence type="ECO:0000256" key="3">
    <source>
        <dbReference type="ARBA" id="ARBA00022723"/>
    </source>
</evidence>
<keyword evidence="9" id="KW-1185">Reference proteome</keyword>
<keyword evidence="4" id="KW-0249">Electron transport</keyword>
<dbReference type="AlphaFoldDB" id="A0A074M609"/>
<comment type="caution">
    <text evidence="8">The sequence shown here is derived from an EMBL/GenBank/DDBJ whole genome shotgun (WGS) entry which is preliminary data.</text>
</comment>
<keyword evidence="5 6" id="KW-0408">Iron</keyword>
<dbReference type="GO" id="GO:0009055">
    <property type="term" value="F:electron transfer activity"/>
    <property type="evidence" value="ECO:0007669"/>
    <property type="project" value="InterPro"/>
</dbReference>
<organism evidence="8 9">
    <name type="scientific">Erythrobacter longus</name>
    <dbReference type="NCBI Taxonomy" id="1044"/>
    <lineage>
        <taxon>Bacteria</taxon>
        <taxon>Pseudomonadati</taxon>
        <taxon>Pseudomonadota</taxon>
        <taxon>Alphaproteobacteria</taxon>
        <taxon>Sphingomonadales</taxon>
        <taxon>Erythrobacteraceae</taxon>
        <taxon>Erythrobacter/Porphyrobacter group</taxon>
        <taxon>Erythrobacter</taxon>
    </lineage>
</organism>
<reference evidence="8 9" key="1">
    <citation type="submission" date="2014-04" db="EMBL/GenBank/DDBJ databases">
        <title>A comprehensive comparison of genomes of Erythrobacter spp. strains.</title>
        <authorList>
            <person name="Zheng Q."/>
        </authorList>
    </citation>
    <scope>NUCLEOTIDE SEQUENCE [LARGE SCALE GENOMIC DNA]</scope>
    <source>
        <strain evidence="8 9">DSM 6997</strain>
    </source>
</reference>
<evidence type="ECO:0000313" key="8">
    <source>
        <dbReference type="EMBL" id="KEO90131.1"/>
    </source>
</evidence>
<keyword evidence="1" id="KW-0813">Transport</keyword>
<dbReference type="GO" id="GO:0020037">
    <property type="term" value="F:heme binding"/>
    <property type="evidence" value="ECO:0007669"/>
    <property type="project" value="InterPro"/>
</dbReference>
<dbReference type="EMBL" id="JMIW01000003">
    <property type="protein sequence ID" value="KEO90131.1"/>
    <property type="molecule type" value="Genomic_DNA"/>
</dbReference>
<proteinExistence type="predicted"/>
<dbReference type="eggNOG" id="COG3474">
    <property type="taxonomic scope" value="Bacteria"/>
</dbReference>